<feature type="transmembrane region" description="Helical" evidence="7">
    <location>
        <begin position="41"/>
        <end position="65"/>
    </location>
</feature>
<evidence type="ECO:0000256" key="5">
    <source>
        <dbReference type="ARBA" id="ARBA00022989"/>
    </source>
</evidence>
<name>A0A654U7E4_MYCTX</name>
<gene>
    <name evidence="9" type="primary">mmpL8_5</name>
    <name evidence="9" type="ORF">ERS007657_04454</name>
</gene>
<evidence type="ECO:0000313" key="10">
    <source>
        <dbReference type="Proteomes" id="UP000046680"/>
    </source>
</evidence>
<dbReference type="AlphaFoldDB" id="A0A654U7E4"/>
<keyword evidence="6 7" id="KW-0472">Membrane</keyword>
<evidence type="ECO:0000256" key="2">
    <source>
        <dbReference type="ARBA" id="ARBA00010157"/>
    </source>
</evidence>
<dbReference type="InterPro" id="IPR004869">
    <property type="entry name" value="MMPL_dom"/>
</dbReference>
<dbReference type="InterPro" id="IPR050545">
    <property type="entry name" value="Mycobact_MmpL"/>
</dbReference>
<evidence type="ECO:0000259" key="8">
    <source>
        <dbReference type="Pfam" id="PF03176"/>
    </source>
</evidence>
<evidence type="ECO:0000256" key="4">
    <source>
        <dbReference type="ARBA" id="ARBA00022692"/>
    </source>
</evidence>
<evidence type="ECO:0000256" key="7">
    <source>
        <dbReference type="SAM" id="Phobius"/>
    </source>
</evidence>
<proteinExistence type="inferred from homology"/>
<keyword evidence="5 7" id="KW-1133">Transmembrane helix</keyword>
<accession>A0A654U7E4</accession>
<keyword evidence="3" id="KW-1003">Cell membrane</keyword>
<comment type="subcellular location">
    <subcellularLocation>
        <location evidence="1">Cell membrane</location>
        <topology evidence="1">Multi-pass membrane protein</topology>
    </subcellularLocation>
</comment>
<evidence type="ECO:0000256" key="6">
    <source>
        <dbReference type="ARBA" id="ARBA00023136"/>
    </source>
</evidence>
<dbReference type="SUPFAM" id="SSF82866">
    <property type="entry name" value="Multidrug efflux transporter AcrB transmembrane domain"/>
    <property type="match status" value="1"/>
</dbReference>
<organism evidence="9 10">
    <name type="scientific">Mycobacterium tuberculosis</name>
    <dbReference type="NCBI Taxonomy" id="1773"/>
    <lineage>
        <taxon>Bacteria</taxon>
        <taxon>Bacillati</taxon>
        <taxon>Actinomycetota</taxon>
        <taxon>Actinomycetes</taxon>
        <taxon>Mycobacteriales</taxon>
        <taxon>Mycobacteriaceae</taxon>
        <taxon>Mycobacterium</taxon>
        <taxon>Mycobacterium tuberculosis complex</taxon>
    </lineage>
</organism>
<dbReference type="PANTHER" id="PTHR33406">
    <property type="entry name" value="MEMBRANE PROTEIN MJ1562-RELATED"/>
    <property type="match status" value="1"/>
</dbReference>
<comment type="similarity">
    <text evidence="2">Belongs to the resistance-nodulation-cell division (RND) (TC 2.A.6) family. MmpL subfamily.</text>
</comment>
<feature type="domain" description="Membrane transport protein MMPL" evidence="8">
    <location>
        <begin position="1"/>
        <end position="75"/>
    </location>
</feature>
<evidence type="ECO:0000256" key="3">
    <source>
        <dbReference type="ARBA" id="ARBA00022475"/>
    </source>
</evidence>
<evidence type="ECO:0000313" key="9">
    <source>
        <dbReference type="EMBL" id="CFS18632.1"/>
    </source>
</evidence>
<dbReference type="PANTHER" id="PTHR33406:SF6">
    <property type="entry name" value="MEMBRANE PROTEIN YDGH-RELATED"/>
    <property type="match status" value="1"/>
</dbReference>
<protein>
    <submittedName>
        <fullName evidence="9">Transmembrane transport protein MmpL6</fullName>
    </submittedName>
</protein>
<sequence length="108" mass="11950">MVGTGGVVTAAGLVFAATMSSFVFSDLRVLGQIGTTIGLGLLFDTLVVRAFMTPSIAVLLGRWFWWPQRVRPRPASRMLRPYGPRPVVRELLLREGNDDPRTQVATHR</sequence>
<evidence type="ECO:0000256" key="1">
    <source>
        <dbReference type="ARBA" id="ARBA00004651"/>
    </source>
</evidence>
<dbReference type="EMBL" id="CGCX01003111">
    <property type="protein sequence ID" value="CFS18632.1"/>
    <property type="molecule type" value="Genomic_DNA"/>
</dbReference>
<keyword evidence="4 7" id="KW-0812">Transmembrane</keyword>
<dbReference type="GO" id="GO:0005886">
    <property type="term" value="C:plasma membrane"/>
    <property type="evidence" value="ECO:0007669"/>
    <property type="project" value="UniProtKB-SubCell"/>
</dbReference>
<dbReference type="Proteomes" id="UP000046680">
    <property type="component" value="Unassembled WGS sequence"/>
</dbReference>
<dbReference type="Pfam" id="PF03176">
    <property type="entry name" value="MMPL"/>
    <property type="match status" value="1"/>
</dbReference>
<reference evidence="9 10" key="1">
    <citation type="submission" date="2015-03" db="EMBL/GenBank/DDBJ databases">
        <authorList>
            <consortium name="Pathogen Informatics"/>
        </authorList>
    </citation>
    <scope>NUCLEOTIDE SEQUENCE [LARGE SCALE GENOMIC DNA]</scope>
    <source>
        <strain evidence="9 10">C09601061</strain>
    </source>
</reference>